<dbReference type="InterPro" id="IPR025463">
    <property type="entry name" value="DUF4314"/>
</dbReference>
<dbReference type="AlphaFoldDB" id="A0AAP4EXF0"/>
<gene>
    <name evidence="2" type="ORF">QJ036_08380</name>
</gene>
<dbReference type="RefSeq" id="WP_283230932.1">
    <property type="nucleotide sequence ID" value="NZ_JASGBQ010000013.1"/>
</dbReference>
<dbReference type="Proteomes" id="UP001300383">
    <property type="component" value="Unassembled WGS sequence"/>
</dbReference>
<proteinExistence type="predicted"/>
<accession>A0AAP4EXF0</accession>
<comment type="caution">
    <text evidence="2">The sequence shown here is derived from an EMBL/GenBank/DDBJ whole genome shotgun (WGS) entry which is preliminary data.</text>
</comment>
<feature type="domain" description="DUF4314" evidence="1">
    <location>
        <begin position="10"/>
        <end position="77"/>
    </location>
</feature>
<reference evidence="2 3" key="1">
    <citation type="submission" date="2023-05" db="EMBL/GenBank/DDBJ databases">
        <title>[ruminococcus] sp. nov., isolated from a pig farm feces dump.</title>
        <authorList>
            <person name="Chang Y.-H."/>
        </authorList>
    </citation>
    <scope>NUCLEOTIDE SEQUENCE [LARGE SCALE GENOMIC DNA]</scope>
    <source>
        <strain evidence="2 3">YH-rum2234</strain>
    </source>
</reference>
<dbReference type="Pfam" id="PF14192">
    <property type="entry name" value="DUF4314"/>
    <property type="match status" value="1"/>
</dbReference>
<organism evidence="2 3">
    <name type="scientific">Fusibacillus kribbianus</name>
    <dbReference type="NCBI Taxonomy" id="3044208"/>
    <lineage>
        <taxon>Bacteria</taxon>
        <taxon>Bacillati</taxon>
        <taxon>Bacillota</taxon>
        <taxon>Clostridia</taxon>
        <taxon>Lachnospirales</taxon>
        <taxon>Lachnospiraceae</taxon>
        <taxon>Fusibacillus</taxon>
    </lineage>
</organism>
<name>A0AAP4EXF0_9FIRM</name>
<keyword evidence="3" id="KW-1185">Reference proteome</keyword>
<evidence type="ECO:0000313" key="3">
    <source>
        <dbReference type="Proteomes" id="UP001300383"/>
    </source>
</evidence>
<evidence type="ECO:0000259" key="1">
    <source>
        <dbReference type="Pfam" id="PF14192"/>
    </source>
</evidence>
<evidence type="ECO:0000313" key="2">
    <source>
        <dbReference type="EMBL" id="MDI9242484.1"/>
    </source>
</evidence>
<sequence>MYYGRIYTQAFIRQLRERYPEGTRVELISMEDPYNTKLKPGDQGTVTFIDAQGTIFVDWDCGSSLGLIYGDDIFRIVE</sequence>
<protein>
    <submittedName>
        <fullName evidence="2">DUF4314 domain-containing protein</fullName>
    </submittedName>
</protein>
<dbReference type="EMBL" id="JASGBQ010000013">
    <property type="protein sequence ID" value="MDI9242484.1"/>
    <property type="molecule type" value="Genomic_DNA"/>
</dbReference>